<dbReference type="FunFam" id="2.10.25.10:FF:000095">
    <property type="entry name" value="Notch, isoform B"/>
    <property type="match status" value="1"/>
</dbReference>
<dbReference type="InterPro" id="IPR001791">
    <property type="entry name" value="Laminin_G"/>
</dbReference>
<dbReference type="GO" id="GO:0005509">
    <property type="term" value="F:calcium ion binding"/>
    <property type="evidence" value="ECO:0007669"/>
    <property type="project" value="InterPro"/>
</dbReference>
<dbReference type="NCBIfam" id="TIGR01891">
    <property type="entry name" value="amidohydrolases"/>
    <property type="match status" value="1"/>
</dbReference>
<comment type="caution">
    <text evidence="4">Lacks conserved residue(s) required for the propagation of feature annotation.</text>
</comment>
<dbReference type="Gene3D" id="3.40.630.10">
    <property type="entry name" value="Zn peptidases"/>
    <property type="match status" value="1"/>
</dbReference>
<dbReference type="PROSITE" id="PS00022">
    <property type="entry name" value="EGF_1"/>
    <property type="match status" value="2"/>
</dbReference>
<keyword evidence="1 4" id="KW-0245">EGF-like domain</keyword>
<dbReference type="Proteomes" id="UP000886998">
    <property type="component" value="Unassembled WGS sequence"/>
</dbReference>
<protein>
    <submittedName>
        <fullName evidence="7">Peptidase M20 domain-containing protein 2</fullName>
    </submittedName>
</protein>
<dbReference type="SUPFAM" id="SSF53187">
    <property type="entry name" value="Zn-dependent exopeptidases"/>
    <property type="match status" value="1"/>
</dbReference>
<feature type="disulfide bond" evidence="4">
    <location>
        <begin position="220"/>
        <end position="229"/>
    </location>
</feature>
<dbReference type="Pfam" id="PF00008">
    <property type="entry name" value="EGF"/>
    <property type="match status" value="1"/>
</dbReference>
<accession>A0A8X7C8I7</accession>
<feature type="domain" description="EGF-like" evidence="6">
    <location>
        <begin position="193"/>
        <end position="230"/>
    </location>
</feature>
<evidence type="ECO:0000313" key="7">
    <source>
        <dbReference type="EMBL" id="GFY57257.1"/>
    </source>
</evidence>
<evidence type="ECO:0000259" key="5">
    <source>
        <dbReference type="PROSITE" id="PS50025"/>
    </source>
</evidence>
<dbReference type="PROSITE" id="PS01186">
    <property type="entry name" value="EGF_2"/>
    <property type="match status" value="1"/>
</dbReference>
<dbReference type="InterPro" id="IPR013320">
    <property type="entry name" value="ConA-like_dom_sf"/>
</dbReference>
<dbReference type="SUPFAM" id="SSF57196">
    <property type="entry name" value="EGF/Laminin"/>
    <property type="match status" value="2"/>
</dbReference>
<dbReference type="Pfam" id="PF00054">
    <property type="entry name" value="Laminin_G_1"/>
    <property type="match status" value="1"/>
</dbReference>
<dbReference type="PROSITE" id="PS50026">
    <property type="entry name" value="EGF_3"/>
    <property type="match status" value="2"/>
</dbReference>
<evidence type="ECO:0000256" key="3">
    <source>
        <dbReference type="ARBA" id="ARBA00023157"/>
    </source>
</evidence>
<gene>
    <name evidence="7" type="primary">Pm20d2</name>
    <name evidence="7" type="ORF">TNIN_318221</name>
</gene>
<dbReference type="InterPro" id="IPR052030">
    <property type="entry name" value="Peptidase_M20/M20A_hydrolases"/>
</dbReference>
<dbReference type="Gene3D" id="2.10.25.10">
    <property type="entry name" value="Laminin"/>
    <property type="match status" value="2"/>
</dbReference>
<feature type="domain" description="Laminin G" evidence="5">
    <location>
        <begin position="14"/>
        <end position="192"/>
    </location>
</feature>
<dbReference type="PROSITE" id="PS50025">
    <property type="entry name" value="LAM_G_DOMAIN"/>
    <property type="match status" value="1"/>
</dbReference>
<dbReference type="InterPro" id="IPR001881">
    <property type="entry name" value="EGF-like_Ca-bd_dom"/>
</dbReference>
<dbReference type="InterPro" id="IPR002933">
    <property type="entry name" value="Peptidase_M20"/>
</dbReference>
<dbReference type="Pfam" id="PF07687">
    <property type="entry name" value="M20_dimer"/>
    <property type="match status" value="1"/>
</dbReference>
<dbReference type="SUPFAM" id="SSF55031">
    <property type="entry name" value="Bacterial exopeptidase dimerisation domain"/>
    <property type="match status" value="1"/>
</dbReference>
<dbReference type="OrthoDB" id="6119954at2759"/>
<evidence type="ECO:0000259" key="6">
    <source>
        <dbReference type="PROSITE" id="PS50026"/>
    </source>
</evidence>
<dbReference type="InterPro" id="IPR017439">
    <property type="entry name" value="Amidohydrolase"/>
</dbReference>
<organism evidence="7 8">
    <name type="scientific">Trichonephila inaurata madagascariensis</name>
    <dbReference type="NCBI Taxonomy" id="2747483"/>
    <lineage>
        <taxon>Eukaryota</taxon>
        <taxon>Metazoa</taxon>
        <taxon>Ecdysozoa</taxon>
        <taxon>Arthropoda</taxon>
        <taxon>Chelicerata</taxon>
        <taxon>Arachnida</taxon>
        <taxon>Araneae</taxon>
        <taxon>Araneomorphae</taxon>
        <taxon>Entelegynae</taxon>
        <taxon>Araneoidea</taxon>
        <taxon>Nephilidae</taxon>
        <taxon>Trichonephila</taxon>
        <taxon>Trichonephila inaurata</taxon>
    </lineage>
</organism>
<keyword evidence="2" id="KW-0677">Repeat</keyword>
<comment type="caution">
    <text evidence="7">The sequence shown here is derived from an EMBL/GenBank/DDBJ whole genome shotgun (WGS) entry which is preliminary data.</text>
</comment>
<dbReference type="AlphaFoldDB" id="A0A8X7C8I7"/>
<dbReference type="PANTHER" id="PTHR30575">
    <property type="entry name" value="PEPTIDASE M20"/>
    <property type="match status" value="1"/>
</dbReference>
<dbReference type="Gene3D" id="3.30.70.360">
    <property type="match status" value="1"/>
</dbReference>
<feature type="domain" description="EGF-like" evidence="6">
    <location>
        <begin position="232"/>
        <end position="269"/>
    </location>
</feature>
<keyword evidence="3 4" id="KW-1015">Disulfide bond</keyword>
<dbReference type="GO" id="GO:0048513">
    <property type="term" value="P:animal organ development"/>
    <property type="evidence" value="ECO:0007669"/>
    <property type="project" value="UniProtKB-ARBA"/>
</dbReference>
<feature type="disulfide bond" evidence="4">
    <location>
        <begin position="259"/>
        <end position="268"/>
    </location>
</feature>
<dbReference type="InterPro" id="IPR011650">
    <property type="entry name" value="Peptidase_M20_dimer"/>
</dbReference>
<keyword evidence="8" id="KW-1185">Reference proteome</keyword>
<dbReference type="EMBL" id="BMAV01011400">
    <property type="protein sequence ID" value="GFY57257.1"/>
    <property type="molecule type" value="Genomic_DNA"/>
</dbReference>
<name>A0A8X7C8I7_9ARAC</name>
<evidence type="ECO:0000313" key="8">
    <source>
        <dbReference type="Proteomes" id="UP000886998"/>
    </source>
</evidence>
<dbReference type="CDD" id="cd00054">
    <property type="entry name" value="EGF_CA"/>
    <property type="match status" value="2"/>
</dbReference>
<dbReference type="SUPFAM" id="SSF49899">
    <property type="entry name" value="Concanavalin A-like lectins/glucanases"/>
    <property type="match status" value="1"/>
</dbReference>
<evidence type="ECO:0000256" key="2">
    <source>
        <dbReference type="ARBA" id="ARBA00022737"/>
    </source>
</evidence>
<dbReference type="CDD" id="cd00110">
    <property type="entry name" value="LamG"/>
    <property type="match status" value="1"/>
</dbReference>
<evidence type="ECO:0000256" key="1">
    <source>
        <dbReference type="ARBA" id="ARBA00022536"/>
    </source>
</evidence>
<dbReference type="Gene3D" id="2.60.120.200">
    <property type="match status" value="1"/>
</dbReference>
<evidence type="ECO:0000256" key="4">
    <source>
        <dbReference type="PROSITE-ProRule" id="PRU00076"/>
    </source>
</evidence>
<dbReference type="SMART" id="SM00181">
    <property type="entry name" value="EGF"/>
    <property type="match status" value="2"/>
</dbReference>
<dbReference type="InterPro" id="IPR036264">
    <property type="entry name" value="Bact_exopeptidase_dim_dom"/>
</dbReference>
<dbReference type="Pfam" id="PF01546">
    <property type="entry name" value="Peptidase_M20"/>
    <property type="match status" value="1"/>
</dbReference>
<dbReference type="PANTHER" id="PTHR30575:SF0">
    <property type="entry name" value="XAA-ARG DIPEPTIDASE"/>
    <property type="match status" value="1"/>
</dbReference>
<reference evidence="7" key="1">
    <citation type="submission" date="2020-08" db="EMBL/GenBank/DDBJ databases">
        <title>Multicomponent nature underlies the extraordinary mechanical properties of spider dragline silk.</title>
        <authorList>
            <person name="Kono N."/>
            <person name="Nakamura H."/>
            <person name="Mori M."/>
            <person name="Yoshida Y."/>
            <person name="Ohtoshi R."/>
            <person name="Malay A.D."/>
            <person name="Moran D.A.P."/>
            <person name="Tomita M."/>
            <person name="Numata K."/>
            <person name="Arakawa K."/>
        </authorList>
    </citation>
    <scope>NUCLEOTIDE SEQUENCE</scope>
</reference>
<dbReference type="GO" id="GO:0016805">
    <property type="term" value="F:dipeptidase activity"/>
    <property type="evidence" value="ECO:0007669"/>
    <property type="project" value="TreeGrafter"/>
</dbReference>
<sequence>MKIIQLNCFSENFIETPSFFGRSYLELPRLQAYTRLSLELEFRTFAKNGILLYNGQTAAGTGDFVSLAIKDGFVEFRYNLGNGPVVLRSPQKLHLGKLHRLIAKRYLRDGMLTLEGQEDVAGRSQGSLKSLDLGENLYLGYVPTERKGIFENIAVSTGMIGCIRRLKIGKKEVDLRYPVSKDIIRGNGIHECGTSSCINMPCKNNAICEPIGESDYTCTCLPGFAGKTCEVLEDACLNNPCAEGSTCVPHDERGFICRCPPDRTGKLCEKYVGPTIAILLEYDALPEIGHACGHNLISEAGLGAAMAVKAAMKEDNTLLGKLVVMGTPAEEGGGGKIRLLELGAFEGIDAAMMVHPTKYTHFYANTLCNTRYSVTFKGKESHAILSWEGLNSLDAAVTCYMSISQLRQHIKSSSKIQAIIVKGGTVANVVPSLSTMDVHLRTPTKGEQKKLQSRVEACFSGAAMATGCDVQFKNDEANSYENLITNKTLANLFEKYALKLGMNTDPGEVKDMYFGSTDMGNVSHVVPSIHPFYPIPTDAVNHSKMFTEVAGSEPAQKPTLDVSKAMAMTVIEVMRSPEILKEIKRNFVEDLSEGL</sequence>
<dbReference type="FunFam" id="3.30.70.360:FF:000004">
    <property type="entry name" value="Peptidase M20 domain-containing protein 2"/>
    <property type="match status" value="1"/>
</dbReference>
<dbReference type="SMART" id="SM00282">
    <property type="entry name" value="LamG"/>
    <property type="match status" value="1"/>
</dbReference>
<dbReference type="InterPro" id="IPR000742">
    <property type="entry name" value="EGF"/>
</dbReference>
<proteinExistence type="predicted"/>
<dbReference type="SMART" id="SM00179">
    <property type="entry name" value="EGF_CA"/>
    <property type="match status" value="2"/>
</dbReference>